<dbReference type="Proteomes" id="UP000013923">
    <property type="component" value="Genome"/>
</dbReference>
<keyword evidence="3" id="KW-1185">Reference proteome</keyword>
<evidence type="ECO:0000313" key="2">
    <source>
        <dbReference type="EMBL" id="ACY75912.1"/>
    </source>
</evidence>
<dbReference type="Proteomes" id="UP000000991">
    <property type="component" value="Segment"/>
</dbReference>
<dbReference type="RefSeq" id="YP_214268.1">
    <property type="nucleotide sequence ID" value="NC_006883.2"/>
</dbReference>
<dbReference type="GO" id="GO:0003676">
    <property type="term" value="F:nucleic acid binding"/>
    <property type="evidence" value="ECO:0007669"/>
    <property type="project" value="InterPro"/>
</dbReference>
<dbReference type="EMBL" id="AY939844">
    <property type="protein sequence ID" value="AAX44414.1"/>
    <property type="molecule type" value="Genomic_DNA"/>
</dbReference>
<dbReference type="PROSITE" id="PS00092">
    <property type="entry name" value="N6_MTASE"/>
    <property type="match status" value="1"/>
</dbReference>
<gene>
    <name evidence="2" type="ORF">PCMG_00036</name>
    <name evidence="1" type="ORF">PSSM2_036</name>
</gene>
<sequence length="193" mass="21857">MKFTLAIGNPPYGVGGNLAIKILNKTSEITDDIRFVLPTSMRKPSCQNKIKSYLHCEVDDDLDAATFPGGISAVKQYWKVKNTSRFAKGVNEIPMHREHPDFEFLDYKDRFEADVFIGEYGCGPSGVVKTEDFTHYAKGHHFLSVKSPEVIKNLLEFAPKFREVATVTNGRYHFGKNDLITTYIKCLDEKEQA</sequence>
<evidence type="ECO:0000313" key="1">
    <source>
        <dbReference type="EMBL" id="AAX44414.1"/>
    </source>
</evidence>
<dbReference type="GO" id="GO:0032259">
    <property type="term" value="P:methylation"/>
    <property type="evidence" value="ECO:0007669"/>
    <property type="project" value="InterPro"/>
</dbReference>
<dbReference type="EMBL" id="GU071092">
    <property type="protein sequence ID" value="ACY75912.1"/>
    <property type="molecule type" value="Genomic_DNA"/>
</dbReference>
<evidence type="ECO:0000313" key="3">
    <source>
        <dbReference type="Proteomes" id="UP000000991"/>
    </source>
</evidence>
<dbReference type="OrthoDB" id="24859at10239"/>
<reference evidence="1 3" key="3">
    <citation type="journal article" date="2010" name="Environ. Microbiol.">
        <title>Genomic analysis of oceanic cyanobacterial myoviruses compared with T4-like myoviruses from diverse hosts and environments.</title>
        <authorList>
            <person name="Sullivan M.B."/>
            <person name="Huang K.H."/>
            <person name="Ignacio-Espinoza J.C."/>
            <person name="Berlin A.M."/>
            <person name="Kelly L."/>
            <person name="Weigele P.R."/>
            <person name="DeFrancesco A.S."/>
            <person name="Kern S.E."/>
            <person name="Thompson L.R."/>
            <person name="Young S."/>
            <person name="Yandava C."/>
            <person name="Fu R."/>
            <person name="Krastins B."/>
            <person name="Chase M."/>
            <person name="Sarracino D."/>
            <person name="Osburne M.S."/>
            <person name="Henn M.R."/>
            <person name="Chisholm S.W."/>
        </authorList>
    </citation>
    <scope>NUCLEOTIDE SEQUENCE [LARGE SCALE GENOMIC DNA]</scope>
</reference>
<protein>
    <submittedName>
        <fullName evidence="1">Uncharacterized protein</fullName>
    </submittedName>
</protein>
<name>Q58MW8_BPPRM</name>
<reference evidence="1 3" key="1">
    <citation type="journal article" date="2005" name="PLoS Biol.">
        <title>Three Prochlorococcus cyanophage genomes: signature features and ecological interpretations.</title>
        <authorList>
            <person name="Sullivan M.B."/>
            <person name="Coleman M.L."/>
            <person name="Weigele P."/>
            <person name="Rohwer F."/>
            <person name="Chisholm S.W."/>
        </authorList>
    </citation>
    <scope>NUCLEOTIDE SEQUENCE</scope>
</reference>
<accession>Q58MW8</accession>
<organism evidence="1 3">
    <name type="scientific">Prochlorococcus phage P-SSM2</name>
    <dbReference type="NCBI Taxonomy" id="268746"/>
    <lineage>
        <taxon>Viruses</taxon>
        <taxon>Duplodnaviria</taxon>
        <taxon>Heunggongvirae</taxon>
        <taxon>Uroviricota</taxon>
        <taxon>Caudoviricetes</taxon>
        <taxon>Pantevenvirales</taxon>
        <taxon>Kyanoviridae</taxon>
        <taxon>Salacisavirus</taxon>
        <taxon>Salacisavirus pssm2</taxon>
    </lineage>
</organism>
<dbReference type="KEGG" id="vg:3294386"/>
<proteinExistence type="predicted"/>
<organismHost>
    <name type="scientific">Prochlorococcus</name>
    <dbReference type="NCBI Taxonomy" id="1218"/>
</organismHost>
<dbReference type="GeneID" id="3294386"/>
<reference evidence="2 4" key="2">
    <citation type="submission" date="2009-10" db="EMBL/GenBank/DDBJ databases">
        <title>The Genome Sequence of Prochlorococcus phage P-SSM2.</title>
        <authorList>
            <consortium name="The Broad Institute Genome Sequencing Platform"/>
            <person name="Henn M.R."/>
            <person name="Sullivan M.S."/>
            <person name="Osburne M.S."/>
            <person name="Levin J."/>
            <person name="Malboeuf C."/>
            <person name="Casali M."/>
            <person name="Russ C."/>
            <person name="Lennon N."/>
            <person name="Chapman S.B."/>
            <person name="Erlich R."/>
            <person name="Young S.K."/>
            <person name="Koehrsen M."/>
            <person name="Yandava C."/>
            <person name="Zeng Q."/>
            <person name="Alvarado L."/>
            <person name="Anderson S."/>
            <person name="Berlin A."/>
            <person name="Borenstein D."/>
            <person name="Chen Z."/>
            <person name="Engels R."/>
            <person name="Freedman E."/>
            <person name="Gellesch M."/>
            <person name="Goldberg J."/>
            <person name="Green L."/>
            <person name="Griggs A."/>
            <person name="Gujja S."/>
            <person name="Heilman E.R."/>
            <person name="Heiman D."/>
            <person name="Hepburn T."/>
            <person name="Howarth C."/>
            <person name="Jen D."/>
            <person name="Larson L."/>
            <person name="Lewis B."/>
            <person name="Mehta T."/>
            <person name="Park D."/>
            <person name="Pearson M."/>
            <person name="Richards J."/>
            <person name="Rizzolo K."/>
            <person name="Roberts A."/>
            <person name="Ryan E."/>
            <person name="Saif S."/>
            <person name="Shea T."/>
            <person name="Shenoy N."/>
            <person name="Sisk P."/>
            <person name="Stolte C."/>
            <person name="Sykes S."/>
            <person name="Walk T."/>
            <person name="White J."/>
            <person name="Yu Q."/>
            <person name="Coleman M.L."/>
            <person name="Huang K.H."/>
            <person name="Weigele P.R."/>
            <person name="DeFrancesco A.S."/>
            <person name="Kern S.E."/>
            <person name="Thompson L.R."/>
            <person name="Fu R."/>
            <person name="Hombeck B."/>
            <person name="Chisholm S.W."/>
            <person name="Haas B."/>
            <person name="Nusbaum C."/>
            <person name="Birren B."/>
        </authorList>
    </citation>
    <scope>NUCLEOTIDE SEQUENCE [LARGE SCALE GENOMIC DNA]</scope>
    <source>
        <strain evidence="2">P-SSM2</strain>
    </source>
</reference>
<evidence type="ECO:0000313" key="4">
    <source>
        <dbReference type="Proteomes" id="UP000013923"/>
    </source>
</evidence>
<dbReference type="InterPro" id="IPR002052">
    <property type="entry name" value="DNA_methylase_N6_adenine_CS"/>
</dbReference>
<dbReference type="GO" id="GO:0008168">
    <property type="term" value="F:methyltransferase activity"/>
    <property type="evidence" value="ECO:0007669"/>
    <property type="project" value="InterPro"/>
</dbReference>